<organism evidence="7 8">
    <name type="scientific">Sphingobacterium cellulitidis</name>
    <dbReference type="NCBI Taxonomy" id="1768011"/>
    <lineage>
        <taxon>Bacteria</taxon>
        <taxon>Pseudomonadati</taxon>
        <taxon>Bacteroidota</taxon>
        <taxon>Sphingobacteriia</taxon>
        <taxon>Sphingobacteriales</taxon>
        <taxon>Sphingobacteriaceae</taxon>
        <taxon>Sphingobacterium</taxon>
    </lineage>
</organism>
<reference evidence="7" key="2">
    <citation type="submission" date="2020-09" db="EMBL/GenBank/DDBJ databases">
        <authorList>
            <person name="Sun Q."/>
            <person name="Zhou Y."/>
        </authorList>
    </citation>
    <scope>NUCLEOTIDE SEQUENCE</scope>
    <source>
        <strain evidence="7">CGMCC 1.15966</strain>
    </source>
</reference>
<evidence type="ECO:0000256" key="5">
    <source>
        <dbReference type="SAM" id="MobiDB-lite"/>
    </source>
</evidence>
<evidence type="ECO:0000256" key="1">
    <source>
        <dbReference type="ARBA" id="ARBA00004442"/>
    </source>
</evidence>
<dbReference type="InterPro" id="IPR050330">
    <property type="entry name" value="Bact_OuterMem_StrucFunc"/>
</dbReference>
<feature type="compositionally biased region" description="Basic and acidic residues" evidence="5">
    <location>
        <begin position="21"/>
        <end position="32"/>
    </location>
</feature>
<evidence type="ECO:0000259" key="6">
    <source>
        <dbReference type="PROSITE" id="PS51123"/>
    </source>
</evidence>
<dbReference type="InterPro" id="IPR036737">
    <property type="entry name" value="OmpA-like_sf"/>
</dbReference>
<evidence type="ECO:0000256" key="2">
    <source>
        <dbReference type="ARBA" id="ARBA00023136"/>
    </source>
</evidence>
<reference evidence="7" key="1">
    <citation type="journal article" date="2014" name="Int. J. Syst. Evol. Microbiol.">
        <title>Complete genome sequence of Corynebacterium casei LMG S-19264T (=DSM 44701T), isolated from a smear-ripened cheese.</title>
        <authorList>
            <consortium name="US DOE Joint Genome Institute (JGI-PGF)"/>
            <person name="Walter F."/>
            <person name="Albersmeier A."/>
            <person name="Kalinowski J."/>
            <person name="Ruckert C."/>
        </authorList>
    </citation>
    <scope>NUCLEOTIDE SEQUENCE</scope>
    <source>
        <strain evidence="7">CGMCC 1.15966</strain>
    </source>
</reference>
<evidence type="ECO:0000313" key="8">
    <source>
        <dbReference type="Proteomes" id="UP000614460"/>
    </source>
</evidence>
<dbReference type="PRINTS" id="PR01021">
    <property type="entry name" value="OMPADOMAIN"/>
</dbReference>
<name>A0A8H9FZK8_9SPHI</name>
<dbReference type="Gene3D" id="3.30.1330.60">
    <property type="entry name" value="OmpA-like domain"/>
    <property type="match status" value="1"/>
</dbReference>
<dbReference type="Pfam" id="PF00691">
    <property type="entry name" value="OmpA"/>
    <property type="match status" value="1"/>
</dbReference>
<keyword evidence="8" id="KW-1185">Reference proteome</keyword>
<accession>A0A8H9FZK8</accession>
<keyword evidence="2 4" id="KW-0472">Membrane</keyword>
<dbReference type="PANTHER" id="PTHR30329">
    <property type="entry name" value="STATOR ELEMENT OF FLAGELLAR MOTOR COMPLEX"/>
    <property type="match status" value="1"/>
</dbReference>
<proteinExistence type="predicted"/>
<dbReference type="PROSITE" id="PS51123">
    <property type="entry name" value="OMPA_2"/>
    <property type="match status" value="1"/>
</dbReference>
<gene>
    <name evidence="7" type="ORF">GCM10011516_22870</name>
</gene>
<dbReference type="EMBL" id="BMKM01000005">
    <property type="protein sequence ID" value="GGE24628.1"/>
    <property type="molecule type" value="Genomic_DNA"/>
</dbReference>
<comment type="subcellular location">
    <subcellularLocation>
        <location evidence="1">Cell outer membrane</location>
    </subcellularLocation>
</comment>
<evidence type="ECO:0000313" key="7">
    <source>
        <dbReference type="EMBL" id="GGE24628.1"/>
    </source>
</evidence>
<dbReference type="CDD" id="cd07185">
    <property type="entry name" value="OmpA_C-like"/>
    <property type="match status" value="1"/>
</dbReference>
<feature type="region of interest" description="Disordered" evidence="5">
    <location>
        <begin position="59"/>
        <end position="88"/>
    </location>
</feature>
<dbReference type="InterPro" id="IPR006664">
    <property type="entry name" value="OMP_bac"/>
</dbReference>
<feature type="domain" description="OmpA-like" evidence="6">
    <location>
        <begin position="1"/>
        <end position="96"/>
    </location>
</feature>
<dbReference type="Proteomes" id="UP000614460">
    <property type="component" value="Unassembled WGS sequence"/>
</dbReference>
<sequence>MLGKLAANLEAMGGEPVKITGHTDSKGEDSYNKKLSLERANSVKDWLLKHGLENKFITEGKGEDEPIAENTTADGKDSEEGRAKNRRVEVKYLGTQSISK</sequence>
<keyword evidence="3" id="KW-0998">Cell outer membrane</keyword>
<dbReference type="GO" id="GO:0009279">
    <property type="term" value="C:cell outer membrane"/>
    <property type="evidence" value="ECO:0007669"/>
    <property type="project" value="UniProtKB-SubCell"/>
</dbReference>
<evidence type="ECO:0000256" key="3">
    <source>
        <dbReference type="ARBA" id="ARBA00023237"/>
    </source>
</evidence>
<evidence type="ECO:0000256" key="4">
    <source>
        <dbReference type="PROSITE-ProRule" id="PRU00473"/>
    </source>
</evidence>
<dbReference type="AlphaFoldDB" id="A0A8H9FZK8"/>
<protein>
    <recommendedName>
        <fullName evidence="6">OmpA-like domain-containing protein</fullName>
    </recommendedName>
</protein>
<dbReference type="InterPro" id="IPR006665">
    <property type="entry name" value="OmpA-like"/>
</dbReference>
<comment type="caution">
    <text evidence="7">The sequence shown here is derived from an EMBL/GenBank/DDBJ whole genome shotgun (WGS) entry which is preliminary data.</text>
</comment>
<dbReference type="PANTHER" id="PTHR30329:SF21">
    <property type="entry name" value="LIPOPROTEIN YIAD-RELATED"/>
    <property type="match status" value="1"/>
</dbReference>
<feature type="compositionally biased region" description="Basic and acidic residues" evidence="5">
    <location>
        <begin position="74"/>
        <end position="88"/>
    </location>
</feature>
<dbReference type="SUPFAM" id="SSF103088">
    <property type="entry name" value="OmpA-like"/>
    <property type="match status" value="1"/>
</dbReference>
<feature type="region of interest" description="Disordered" evidence="5">
    <location>
        <begin position="1"/>
        <end position="32"/>
    </location>
</feature>